<protein>
    <recommendedName>
        <fullName evidence="2">Urease accessory protein UreH-like transmembrane domain-containing protein</fullName>
    </recommendedName>
</protein>
<dbReference type="EMBL" id="RHHR01000051">
    <property type="protein sequence ID" value="RNB67525.1"/>
    <property type="molecule type" value="Genomic_DNA"/>
</dbReference>
<dbReference type="AlphaFoldDB" id="A0A3M8BXV6"/>
<gene>
    <name evidence="3" type="ORF">EDM52_22510</name>
</gene>
<organism evidence="3 4">
    <name type="scientific">Brevibacillus invocatus</name>
    <dbReference type="NCBI Taxonomy" id="173959"/>
    <lineage>
        <taxon>Bacteria</taxon>
        <taxon>Bacillati</taxon>
        <taxon>Bacillota</taxon>
        <taxon>Bacilli</taxon>
        <taxon>Bacillales</taxon>
        <taxon>Paenibacillaceae</taxon>
        <taxon>Brevibacillus</taxon>
    </lineage>
</organism>
<evidence type="ECO:0000313" key="3">
    <source>
        <dbReference type="EMBL" id="RNB67525.1"/>
    </source>
</evidence>
<feature type="transmembrane region" description="Helical" evidence="1">
    <location>
        <begin position="31"/>
        <end position="58"/>
    </location>
</feature>
<sequence>MEWFSYLSHLGSWLSSPFSNLYYSMGEQAPIIGALLLGVIGAFAPCQLSANVAAFTVFGRKTLGKGTFGISLFMFILGKVVVYSAFGGIVFLFGKELSSDAIPLFQWARKLLAPLFILIGLYMIGWVRLPSCFCYFIMSQSWWFQVSKI</sequence>
<keyword evidence="1" id="KW-1133">Transmembrane helix</keyword>
<feature type="transmembrane region" description="Helical" evidence="1">
    <location>
        <begin position="70"/>
        <end position="93"/>
    </location>
</feature>
<dbReference type="Proteomes" id="UP000282028">
    <property type="component" value="Unassembled WGS sequence"/>
</dbReference>
<name>A0A3M8BXV6_9BACL</name>
<evidence type="ECO:0000256" key="1">
    <source>
        <dbReference type="SAM" id="Phobius"/>
    </source>
</evidence>
<accession>A0A3M8BXV6</accession>
<evidence type="ECO:0000259" key="2">
    <source>
        <dbReference type="Pfam" id="PF13386"/>
    </source>
</evidence>
<dbReference type="InterPro" id="IPR039447">
    <property type="entry name" value="UreH-like_TM_dom"/>
</dbReference>
<feature type="transmembrane region" description="Helical" evidence="1">
    <location>
        <begin position="113"/>
        <end position="138"/>
    </location>
</feature>
<keyword evidence="1" id="KW-0812">Transmembrane</keyword>
<keyword evidence="4" id="KW-1185">Reference proteome</keyword>
<feature type="domain" description="Urease accessory protein UreH-like transmembrane" evidence="2">
    <location>
        <begin position="34"/>
        <end position="142"/>
    </location>
</feature>
<proteinExistence type="predicted"/>
<dbReference type="OrthoDB" id="43562at2"/>
<keyword evidence="1" id="KW-0472">Membrane</keyword>
<reference evidence="3 4" key="1">
    <citation type="submission" date="2018-10" db="EMBL/GenBank/DDBJ databases">
        <title>Phylogenomics of Brevibacillus.</title>
        <authorList>
            <person name="Dunlap C."/>
        </authorList>
    </citation>
    <scope>NUCLEOTIDE SEQUENCE [LARGE SCALE GENOMIC DNA]</scope>
    <source>
        <strain evidence="3 4">JCM 12215</strain>
    </source>
</reference>
<dbReference type="RefSeq" id="WP_122911154.1">
    <property type="nucleotide sequence ID" value="NZ_CBCSBE010000021.1"/>
</dbReference>
<comment type="caution">
    <text evidence="3">The sequence shown here is derived from an EMBL/GenBank/DDBJ whole genome shotgun (WGS) entry which is preliminary data.</text>
</comment>
<evidence type="ECO:0000313" key="4">
    <source>
        <dbReference type="Proteomes" id="UP000282028"/>
    </source>
</evidence>
<dbReference type="Pfam" id="PF13386">
    <property type="entry name" value="DsbD_2"/>
    <property type="match status" value="1"/>
</dbReference>